<reference evidence="2 3" key="1">
    <citation type="journal article" date="2020" name="Nature">
        <title>Six reference-quality genomes reveal evolution of bat adaptations.</title>
        <authorList>
            <person name="Jebb D."/>
            <person name="Huang Z."/>
            <person name="Pippel M."/>
            <person name="Hughes G.M."/>
            <person name="Lavrichenko K."/>
            <person name="Devanna P."/>
            <person name="Winkler S."/>
            <person name="Jermiin L.S."/>
            <person name="Skirmuntt E.C."/>
            <person name="Katzourakis A."/>
            <person name="Burkitt-Gray L."/>
            <person name="Ray D.A."/>
            <person name="Sullivan K.A.M."/>
            <person name="Roscito J.G."/>
            <person name="Kirilenko B.M."/>
            <person name="Davalos L.M."/>
            <person name="Corthals A.P."/>
            <person name="Power M.L."/>
            <person name="Jones G."/>
            <person name="Ransome R.D."/>
            <person name="Dechmann D.K.N."/>
            <person name="Locatelli A.G."/>
            <person name="Puechmaille S.J."/>
            <person name="Fedrigo O."/>
            <person name="Jarvis E.D."/>
            <person name="Hiller M."/>
            <person name="Vernes S.C."/>
            <person name="Myers E.W."/>
            <person name="Teeling E.C."/>
        </authorList>
    </citation>
    <scope>NUCLEOTIDE SEQUENCE [LARGE SCALE GENOMIC DNA]</scope>
    <source>
        <strain evidence="2">Bat1K_MPI-CBG_1</strain>
    </source>
</reference>
<sequence>MTIVNCAALNIGVHRFFWIGVSEFLRYNPSSIARSKQSSIFSFLRKFHTVFHSACTSLHSHQQGIRVLFSPCPLQYLLFVDLFIMAILTSVHWYLIVPLILHLLWLVILRVFSYVSGCICSPWRSVCSGLLPIFQLGCLSSWSVVV</sequence>
<proteinExistence type="predicted"/>
<feature type="transmembrane region" description="Helical" evidence="1">
    <location>
        <begin position="93"/>
        <end position="113"/>
    </location>
</feature>
<evidence type="ECO:0000313" key="2">
    <source>
        <dbReference type="EMBL" id="KAF6114636.1"/>
    </source>
</evidence>
<dbReference type="AlphaFoldDB" id="A0A834EF80"/>
<dbReference type="EMBL" id="JABVXQ010000004">
    <property type="protein sequence ID" value="KAF6114636.1"/>
    <property type="molecule type" value="Genomic_DNA"/>
</dbReference>
<organism evidence="2 3">
    <name type="scientific">Phyllostomus discolor</name>
    <name type="common">pale spear-nosed bat</name>
    <dbReference type="NCBI Taxonomy" id="89673"/>
    <lineage>
        <taxon>Eukaryota</taxon>
        <taxon>Metazoa</taxon>
        <taxon>Chordata</taxon>
        <taxon>Craniata</taxon>
        <taxon>Vertebrata</taxon>
        <taxon>Euteleostomi</taxon>
        <taxon>Mammalia</taxon>
        <taxon>Eutheria</taxon>
        <taxon>Laurasiatheria</taxon>
        <taxon>Chiroptera</taxon>
        <taxon>Yangochiroptera</taxon>
        <taxon>Phyllostomidae</taxon>
        <taxon>Phyllostominae</taxon>
        <taxon>Phyllostomus</taxon>
    </lineage>
</organism>
<gene>
    <name evidence="2" type="ORF">HJG60_010597</name>
</gene>
<feature type="transmembrane region" description="Helical" evidence="1">
    <location>
        <begin position="67"/>
        <end position="87"/>
    </location>
</feature>
<keyword evidence="1" id="KW-0472">Membrane</keyword>
<name>A0A834EF80_9CHIR</name>
<evidence type="ECO:0000313" key="3">
    <source>
        <dbReference type="Proteomes" id="UP000664940"/>
    </source>
</evidence>
<keyword evidence="1" id="KW-1133">Transmembrane helix</keyword>
<dbReference type="Proteomes" id="UP000664940">
    <property type="component" value="Unassembled WGS sequence"/>
</dbReference>
<comment type="caution">
    <text evidence="2">The sequence shown here is derived from an EMBL/GenBank/DDBJ whole genome shotgun (WGS) entry which is preliminary data.</text>
</comment>
<evidence type="ECO:0000256" key="1">
    <source>
        <dbReference type="SAM" id="Phobius"/>
    </source>
</evidence>
<protein>
    <submittedName>
        <fullName evidence="2">Uncharacterized protein</fullName>
    </submittedName>
</protein>
<keyword evidence="1" id="KW-0812">Transmembrane</keyword>
<accession>A0A834EF80</accession>